<feature type="region of interest" description="Disordered" evidence="1">
    <location>
        <begin position="297"/>
        <end position="331"/>
    </location>
</feature>
<feature type="compositionally biased region" description="Low complexity" evidence="1">
    <location>
        <begin position="157"/>
        <end position="196"/>
    </location>
</feature>
<feature type="compositionally biased region" description="Low complexity" evidence="1">
    <location>
        <begin position="368"/>
        <end position="380"/>
    </location>
</feature>
<keyword evidence="2" id="KW-0472">Membrane</keyword>
<gene>
    <name evidence="3" type="ORF">FHX73_112948</name>
</gene>
<evidence type="ECO:0000313" key="3">
    <source>
        <dbReference type="EMBL" id="TWF99110.1"/>
    </source>
</evidence>
<organism evidence="3 4">
    <name type="scientific">Kitasatospora viridis</name>
    <dbReference type="NCBI Taxonomy" id="281105"/>
    <lineage>
        <taxon>Bacteria</taxon>
        <taxon>Bacillati</taxon>
        <taxon>Actinomycetota</taxon>
        <taxon>Actinomycetes</taxon>
        <taxon>Kitasatosporales</taxon>
        <taxon>Streptomycetaceae</taxon>
        <taxon>Kitasatospora</taxon>
    </lineage>
</organism>
<keyword evidence="2" id="KW-0812">Transmembrane</keyword>
<evidence type="ECO:0000256" key="2">
    <source>
        <dbReference type="SAM" id="Phobius"/>
    </source>
</evidence>
<protein>
    <recommendedName>
        <fullName evidence="5">DUF4232 domain-containing protein</fullName>
    </recommendedName>
</protein>
<feature type="region of interest" description="Disordered" evidence="1">
    <location>
        <begin position="347"/>
        <end position="380"/>
    </location>
</feature>
<feature type="compositionally biased region" description="Low complexity" evidence="1">
    <location>
        <begin position="298"/>
        <end position="331"/>
    </location>
</feature>
<keyword evidence="4" id="KW-1185">Reference proteome</keyword>
<evidence type="ECO:0000256" key="1">
    <source>
        <dbReference type="SAM" id="MobiDB-lite"/>
    </source>
</evidence>
<dbReference type="RefSeq" id="WP_145905431.1">
    <property type="nucleotide sequence ID" value="NZ_VIWT01000001.1"/>
</dbReference>
<reference evidence="3 4" key="1">
    <citation type="submission" date="2019-06" db="EMBL/GenBank/DDBJ databases">
        <title>Sequencing the genomes of 1000 actinobacteria strains.</title>
        <authorList>
            <person name="Klenk H.-P."/>
        </authorList>
    </citation>
    <scope>NUCLEOTIDE SEQUENCE [LARGE SCALE GENOMIC DNA]</scope>
    <source>
        <strain evidence="3 4">DSM 44826</strain>
    </source>
</reference>
<dbReference type="Proteomes" id="UP000317940">
    <property type="component" value="Unassembled WGS sequence"/>
</dbReference>
<dbReference type="OrthoDB" id="3872225at2"/>
<name>A0A561UIE4_9ACTN</name>
<feature type="transmembrane region" description="Helical" evidence="2">
    <location>
        <begin position="95"/>
        <end position="113"/>
    </location>
</feature>
<dbReference type="AlphaFoldDB" id="A0A561UIE4"/>
<feature type="region of interest" description="Disordered" evidence="1">
    <location>
        <begin position="1"/>
        <end position="56"/>
    </location>
</feature>
<sequence>MTDDRFGHSEGAHAPPSDDPSAAERVPGPDHPSAAVDPSAPAPSAAADAAASEEPQEQVVRALLHRSVEGIQPAPDALARIRRAVPARRARYRQAWTGAALIVVLSAVAVPTLNGLGALQLSDGSAAGSSPTSAGSGSATAGSAARSGRPVVPLPVPETASAVPAPTSAPASPSASAGAPSTSPTAATGPSSAAPACQRGDLGTGAVTVGLPDAAGRVYGNFSVNNVSGHPCLLGDPGTLSGQLSGGTGTVRVLDHTAGDPAGGLPAATPFPAGGLLLAAGAGYQLPFAWVPDAACPSGGQQSGGQSPTTAPAPTGGAASAAAGPAGSGAAAQQGGAAVAAASPATAADGGASPAATGSPAPPPPTAPTQAPSTAATPGTLSVALRPLGVAPDAASTLVTGVCGGGTLYRGSAQ</sequence>
<dbReference type="EMBL" id="VIWT01000001">
    <property type="protein sequence ID" value="TWF99110.1"/>
    <property type="molecule type" value="Genomic_DNA"/>
</dbReference>
<feature type="compositionally biased region" description="Basic and acidic residues" evidence="1">
    <location>
        <begin position="1"/>
        <end position="11"/>
    </location>
</feature>
<keyword evidence="2" id="KW-1133">Transmembrane helix</keyword>
<comment type="caution">
    <text evidence="3">The sequence shown here is derived from an EMBL/GenBank/DDBJ whole genome shotgun (WGS) entry which is preliminary data.</text>
</comment>
<evidence type="ECO:0008006" key="5">
    <source>
        <dbReference type="Google" id="ProtNLM"/>
    </source>
</evidence>
<feature type="compositionally biased region" description="Low complexity" evidence="1">
    <location>
        <begin position="347"/>
        <end position="359"/>
    </location>
</feature>
<proteinExistence type="predicted"/>
<feature type="compositionally biased region" description="Low complexity" evidence="1">
    <location>
        <begin position="32"/>
        <end position="52"/>
    </location>
</feature>
<accession>A0A561UIE4</accession>
<feature type="compositionally biased region" description="Low complexity" evidence="1">
    <location>
        <begin position="124"/>
        <end position="150"/>
    </location>
</feature>
<evidence type="ECO:0000313" key="4">
    <source>
        <dbReference type="Proteomes" id="UP000317940"/>
    </source>
</evidence>
<feature type="region of interest" description="Disordered" evidence="1">
    <location>
        <begin position="123"/>
        <end position="199"/>
    </location>
</feature>